<dbReference type="Proteomes" id="UP000182811">
    <property type="component" value="Unassembled WGS sequence"/>
</dbReference>
<comment type="caution">
    <text evidence="6">The sequence shown here is derived from an EMBL/GenBank/DDBJ whole genome shotgun (WGS) entry which is preliminary data.</text>
</comment>
<dbReference type="PANTHER" id="PTHR43790:SF9">
    <property type="entry name" value="GALACTOFURANOSE TRANSPORTER ATP-BINDING PROTEIN YTFR"/>
    <property type="match status" value="1"/>
</dbReference>
<proteinExistence type="predicted"/>
<feature type="domain" description="ABC transporter" evidence="5">
    <location>
        <begin position="21"/>
        <end position="56"/>
    </location>
</feature>
<organism evidence="6 7">
    <name type="scientific">Neomoorella thermoacetica</name>
    <name type="common">Clostridium thermoaceticum</name>
    <dbReference type="NCBI Taxonomy" id="1525"/>
    <lineage>
        <taxon>Bacteria</taxon>
        <taxon>Bacillati</taxon>
        <taxon>Bacillota</taxon>
        <taxon>Clostridia</taxon>
        <taxon>Neomoorellales</taxon>
        <taxon>Neomoorellaceae</taxon>
        <taxon>Neomoorella</taxon>
    </lineage>
</organism>
<dbReference type="InterPro" id="IPR003439">
    <property type="entry name" value="ABC_transporter-like_ATP-bd"/>
</dbReference>
<dbReference type="Pfam" id="PF00005">
    <property type="entry name" value="ABC_tran"/>
    <property type="match status" value="1"/>
</dbReference>
<accession>A0A1J5P107</accession>
<sequence>MQSYILVMEDIEKEFPGVKALQKVSFKLKRGEVHALLGENGAGKSTLLKILAGALQKGLWANPTEFPEDRD</sequence>
<name>A0A1J5P107_NEOTH</name>
<dbReference type="AlphaFoldDB" id="A0A1J5P107"/>
<dbReference type="EMBL" id="MDDC01000001">
    <property type="protein sequence ID" value="OIQ61591.1"/>
    <property type="molecule type" value="Genomic_DNA"/>
</dbReference>
<protein>
    <submittedName>
        <fullName evidence="6">Galactose/methyl galactoside import ATP-binding protein MglA</fullName>
        <ecNumber evidence="6">3.6.3.17</ecNumber>
    </submittedName>
</protein>
<evidence type="ECO:0000313" key="6">
    <source>
        <dbReference type="EMBL" id="OIQ61591.1"/>
    </source>
</evidence>
<dbReference type="PANTHER" id="PTHR43790">
    <property type="entry name" value="CARBOHYDRATE TRANSPORT ATP-BINDING PROTEIN MG119-RELATED"/>
    <property type="match status" value="1"/>
</dbReference>
<gene>
    <name evidence="6" type="primary">mglA_1</name>
    <name evidence="6" type="ORF">MOTE_01610</name>
</gene>
<dbReference type="SUPFAM" id="SSF52540">
    <property type="entry name" value="P-loop containing nucleoside triphosphate hydrolases"/>
    <property type="match status" value="1"/>
</dbReference>
<dbReference type="GO" id="GO:0016887">
    <property type="term" value="F:ATP hydrolysis activity"/>
    <property type="evidence" value="ECO:0007669"/>
    <property type="project" value="InterPro"/>
</dbReference>
<keyword evidence="3" id="KW-0547">Nucleotide-binding</keyword>
<reference evidence="6 7" key="1">
    <citation type="submission" date="2016-08" db="EMBL/GenBank/DDBJ databases">
        <title>Genome-based comparison of Moorella thermoacetic strains.</title>
        <authorList>
            <person name="Poehlein A."/>
            <person name="Bengelsdorf F.R."/>
            <person name="Esser C."/>
            <person name="Duerre P."/>
            <person name="Daniel R."/>
        </authorList>
    </citation>
    <scope>NUCLEOTIDE SEQUENCE [LARGE SCALE GENOMIC DNA]</scope>
    <source>
        <strain evidence="6 7">DSM 21394</strain>
    </source>
</reference>
<dbReference type="EC" id="3.6.3.17" evidence="6"/>
<dbReference type="InterPro" id="IPR027417">
    <property type="entry name" value="P-loop_NTPase"/>
</dbReference>
<evidence type="ECO:0000256" key="3">
    <source>
        <dbReference type="ARBA" id="ARBA00022741"/>
    </source>
</evidence>
<keyword evidence="2" id="KW-0677">Repeat</keyword>
<keyword evidence="6" id="KW-0378">Hydrolase</keyword>
<keyword evidence="1" id="KW-0813">Transport</keyword>
<dbReference type="Gene3D" id="3.40.50.300">
    <property type="entry name" value="P-loop containing nucleotide triphosphate hydrolases"/>
    <property type="match status" value="1"/>
</dbReference>
<dbReference type="InterPro" id="IPR050107">
    <property type="entry name" value="ABC_carbohydrate_import_ATPase"/>
</dbReference>
<keyword evidence="4 6" id="KW-0067">ATP-binding</keyword>
<evidence type="ECO:0000259" key="5">
    <source>
        <dbReference type="Pfam" id="PF00005"/>
    </source>
</evidence>
<evidence type="ECO:0000256" key="4">
    <source>
        <dbReference type="ARBA" id="ARBA00022840"/>
    </source>
</evidence>
<evidence type="ECO:0000256" key="1">
    <source>
        <dbReference type="ARBA" id="ARBA00022448"/>
    </source>
</evidence>
<evidence type="ECO:0000256" key="2">
    <source>
        <dbReference type="ARBA" id="ARBA00022737"/>
    </source>
</evidence>
<evidence type="ECO:0000313" key="7">
    <source>
        <dbReference type="Proteomes" id="UP000182811"/>
    </source>
</evidence>
<dbReference type="GO" id="GO:0005524">
    <property type="term" value="F:ATP binding"/>
    <property type="evidence" value="ECO:0007669"/>
    <property type="project" value="UniProtKB-KW"/>
</dbReference>